<accession>A0A382DPP0</accession>
<dbReference type="EMBL" id="UINC01040327">
    <property type="protein sequence ID" value="SVB40042.1"/>
    <property type="molecule type" value="Genomic_DNA"/>
</dbReference>
<dbReference type="SUPFAM" id="SSF52266">
    <property type="entry name" value="SGNH hydrolase"/>
    <property type="match status" value="1"/>
</dbReference>
<dbReference type="Gene3D" id="3.40.50.1110">
    <property type="entry name" value="SGNH hydrolase"/>
    <property type="match status" value="1"/>
</dbReference>
<dbReference type="InterPro" id="IPR036514">
    <property type="entry name" value="SGNH_hydro_sf"/>
</dbReference>
<evidence type="ECO:0008006" key="2">
    <source>
        <dbReference type="Google" id="ProtNLM"/>
    </source>
</evidence>
<proteinExistence type="predicted"/>
<evidence type="ECO:0000313" key="1">
    <source>
        <dbReference type="EMBL" id="SVB40042.1"/>
    </source>
</evidence>
<protein>
    <recommendedName>
        <fullName evidence="2">SGNH hydrolase-type esterase domain-containing protein</fullName>
    </recommendedName>
</protein>
<name>A0A382DPP0_9ZZZZ</name>
<organism evidence="1">
    <name type="scientific">marine metagenome</name>
    <dbReference type="NCBI Taxonomy" id="408172"/>
    <lineage>
        <taxon>unclassified sequences</taxon>
        <taxon>metagenomes</taxon>
        <taxon>ecological metagenomes</taxon>
    </lineage>
</organism>
<dbReference type="AlphaFoldDB" id="A0A382DPP0"/>
<reference evidence="1" key="1">
    <citation type="submission" date="2018-05" db="EMBL/GenBank/DDBJ databases">
        <authorList>
            <person name="Lanie J.A."/>
            <person name="Ng W.-L."/>
            <person name="Kazmierczak K.M."/>
            <person name="Andrzejewski T.M."/>
            <person name="Davidsen T.M."/>
            <person name="Wayne K.J."/>
            <person name="Tettelin H."/>
            <person name="Glass J.I."/>
            <person name="Rusch D."/>
            <person name="Podicherti R."/>
            <person name="Tsui H.-C.T."/>
            <person name="Winkler M.E."/>
        </authorList>
    </citation>
    <scope>NUCLEOTIDE SEQUENCE</scope>
</reference>
<sequence>MSNSPIQRLTFSVLAILLSTTFILVVAEIVLRVLEKKAISASLDFGDTIGGGLKEGGLLKSNLNNYVIDSVGKKVKWITNSGGFRNRNEFSKIKPKNTTRIMALGDSFIAGYRIGQEKFLPYLWENWLNKNYGKHQVSVSMIESPKTGLDYLLKYGLSYNPDLVLLGITLGNDIWQTSDLDFYNKLIPESCLIEKSSLEKTLWAGNFFYSHLRLVELFHNQPRAIINSDIKYLKARLRPRRFDIIYGIGFFLKDLSTETEEMWSVFFNKLLKYQNLLKKKNIKFSLAIFSQRYQVQPNDWELAVYEYGLKKACFDLMLPNKKIKTFCGANDISCIDPTLEMKVDYINNKRSMFGPKGDMHWNKEGNFQYFAHSKKWLVNTLKRETELSTVTAE</sequence>
<gene>
    <name evidence="1" type="ORF">METZ01_LOCUS192896</name>
</gene>